<dbReference type="AlphaFoldDB" id="A0A0B8T449"/>
<dbReference type="PATRIC" id="fig|1229276.3.peg.275"/>
<protein>
    <recommendedName>
        <fullName evidence="5">DUF937 domain-containing protein</fullName>
    </recommendedName>
</protein>
<sequence>MNNSLITAVKSIFQDDKRHALANNMGETPLRVDQSLDAIIPIVLVALQRKDKSQLQNILTKAETTFAIQDSQVPSTDFAHSTAAPHELLDDITANNSAYISDSLHNYLGIDGENVQTLFAAALPAIFSALTKGGQHWDVDYVKGLLDSNQDDFVAQVPADLTPVLIDTHGDAGFHNSMPPATPADAIVDPTHTSPPQHSITEQAPLHTSESVKKTTKNKGIWWLLILVFIVALWVVFGKGCNGNSTTDARTDTLSVR</sequence>
<dbReference type="EMBL" id="JJMU01000002">
    <property type="protein sequence ID" value="KGE16151.1"/>
    <property type="molecule type" value="Genomic_DNA"/>
</dbReference>
<accession>A0A0B8T449</accession>
<proteinExistence type="predicted"/>
<dbReference type="InterPro" id="IPR009282">
    <property type="entry name" value="DUF937"/>
</dbReference>
<dbReference type="STRING" id="1229276.DI53_0266"/>
<keyword evidence="4" id="KW-1185">Reference proteome</keyword>
<evidence type="ECO:0000256" key="1">
    <source>
        <dbReference type="SAM" id="MobiDB-lite"/>
    </source>
</evidence>
<reference evidence="4" key="1">
    <citation type="submission" date="2014-04" db="EMBL/GenBank/DDBJ databases">
        <title>Whole-Genome optical mapping and complete genome sequence of Sphingobacterium deserti sp. nov., a new spaces isolated from desert in the west of China.</title>
        <authorList>
            <person name="Teng C."/>
            <person name="Zhou Z."/>
            <person name="Li X."/>
            <person name="Chen M."/>
            <person name="Lin M."/>
            <person name="Wang L."/>
            <person name="Su S."/>
            <person name="Zhang C."/>
            <person name="Zhang W."/>
        </authorList>
    </citation>
    <scope>NUCLEOTIDE SEQUENCE [LARGE SCALE GENOMIC DNA]</scope>
    <source>
        <strain evidence="4">ACCC05744</strain>
    </source>
</reference>
<reference evidence="3 4" key="2">
    <citation type="journal article" date="2015" name="PLoS ONE">
        <title>Whole-Genome Optical Mapping and Finished Genome Sequence of Sphingobacterium deserti sp. nov., a New Species Isolated from the Western Desert of China.</title>
        <authorList>
            <person name="Teng C."/>
            <person name="Zhou Z."/>
            <person name="Molnar I."/>
            <person name="Li X."/>
            <person name="Tang R."/>
            <person name="Chen M."/>
            <person name="Wang L."/>
            <person name="Su S."/>
            <person name="Zhang W."/>
            <person name="Lin M."/>
        </authorList>
    </citation>
    <scope>NUCLEOTIDE SEQUENCE [LARGE SCALE GENOMIC DNA]</scope>
    <source>
        <strain evidence="4">ACCC05744</strain>
    </source>
</reference>
<comment type="caution">
    <text evidence="3">The sequence shown here is derived from an EMBL/GenBank/DDBJ whole genome shotgun (WGS) entry which is preliminary data.</text>
</comment>
<evidence type="ECO:0000256" key="2">
    <source>
        <dbReference type="SAM" id="Phobius"/>
    </source>
</evidence>
<organism evidence="3 4">
    <name type="scientific">Sphingobacterium deserti</name>
    <dbReference type="NCBI Taxonomy" id="1229276"/>
    <lineage>
        <taxon>Bacteria</taxon>
        <taxon>Pseudomonadati</taxon>
        <taxon>Bacteroidota</taxon>
        <taxon>Sphingobacteriia</taxon>
        <taxon>Sphingobacteriales</taxon>
        <taxon>Sphingobacteriaceae</taxon>
        <taxon>Sphingobacterium</taxon>
    </lineage>
</organism>
<feature type="compositionally biased region" description="Polar residues" evidence="1">
    <location>
        <begin position="191"/>
        <end position="209"/>
    </location>
</feature>
<gene>
    <name evidence="3" type="ORF">DI53_0266</name>
</gene>
<name>A0A0B8T449_9SPHI</name>
<keyword evidence="2" id="KW-0472">Membrane</keyword>
<evidence type="ECO:0000313" key="3">
    <source>
        <dbReference type="EMBL" id="KGE16151.1"/>
    </source>
</evidence>
<feature type="transmembrane region" description="Helical" evidence="2">
    <location>
        <begin position="220"/>
        <end position="237"/>
    </location>
</feature>
<dbReference type="RefSeq" id="WP_037494455.1">
    <property type="nucleotide sequence ID" value="NZ_JJMU01000002.1"/>
</dbReference>
<dbReference type="Pfam" id="PF06078">
    <property type="entry name" value="DUF937"/>
    <property type="match status" value="1"/>
</dbReference>
<dbReference type="OrthoDB" id="9782229at2"/>
<evidence type="ECO:0000313" key="4">
    <source>
        <dbReference type="Proteomes" id="UP000031802"/>
    </source>
</evidence>
<keyword evidence="2" id="KW-0812">Transmembrane</keyword>
<keyword evidence="2" id="KW-1133">Transmembrane helix</keyword>
<evidence type="ECO:0008006" key="5">
    <source>
        <dbReference type="Google" id="ProtNLM"/>
    </source>
</evidence>
<feature type="region of interest" description="Disordered" evidence="1">
    <location>
        <begin position="183"/>
        <end position="211"/>
    </location>
</feature>
<dbReference type="Proteomes" id="UP000031802">
    <property type="component" value="Unassembled WGS sequence"/>
</dbReference>